<dbReference type="Gene3D" id="2.60.40.10">
    <property type="entry name" value="Immunoglobulins"/>
    <property type="match status" value="4"/>
</dbReference>
<dbReference type="Ensembl" id="ENSCLAT00000019774.1">
    <property type="protein sequence ID" value="ENSCLAP00000019581.1"/>
    <property type="gene ID" value="ENSCLAG00000013436.1"/>
</dbReference>
<feature type="region of interest" description="Disordered" evidence="3">
    <location>
        <begin position="249"/>
        <end position="270"/>
    </location>
</feature>
<dbReference type="FunFam" id="2.60.40.10:FF:001726">
    <property type="entry name" value="Signal-regulatory protein beta 3"/>
    <property type="match status" value="2"/>
</dbReference>
<name>A0A8C2VTV9_CHILA</name>
<feature type="domain" description="Ig-like" evidence="5">
    <location>
        <begin position="358"/>
        <end position="446"/>
    </location>
</feature>
<feature type="domain" description="Ig-like" evidence="5">
    <location>
        <begin position="48"/>
        <end position="144"/>
    </location>
</feature>
<dbReference type="AlphaFoldDB" id="A0A8C2VTV9"/>
<feature type="transmembrane region" description="Helical" evidence="4">
    <location>
        <begin position="469"/>
        <end position="493"/>
    </location>
</feature>
<dbReference type="PANTHER" id="PTHR19971">
    <property type="entry name" value="SIGNAL-REGULATORY PROTEIN BETA"/>
    <property type="match status" value="1"/>
</dbReference>
<dbReference type="OMA" id="YICRRWN"/>
<evidence type="ECO:0000256" key="1">
    <source>
        <dbReference type="ARBA" id="ARBA00023157"/>
    </source>
</evidence>
<evidence type="ECO:0000256" key="4">
    <source>
        <dbReference type="SAM" id="Phobius"/>
    </source>
</evidence>
<dbReference type="GeneTree" id="ENSGT00960000186656"/>
<organism evidence="6 7">
    <name type="scientific">Chinchilla lanigera</name>
    <name type="common">Long-tailed chinchilla</name>
    <name type="synonym">Chinchilla villidera</name>
    <dbReference type="NCBI Taxonomy" id="34839"/>
    <lineage>
        <taxon>Eukaryota</taxon>
        <taxon>Metazoa</taxon>
        <taxon>Chordata</taxon>
        <taxon>Craniata</taxon>
        <taxon>Vertebrata</taxon>
        <taxon>Euteleostomi</taxon>
        <taxon>Mammalia</taxon>
        <taxon>Eutheria</taxon>
        <taxon>Euarchontoglires</taxon>
        <taxon>Glires</taxon>
        <taxon>Rodentia</taxon>
        <taxon>Hystricomorpha</taxon>
        <taxon>Chinchillidae</taxon>
        <taxon>Chinchilla</taxon>
    </lineage>
</organism>
<evidence type="ECO:0000256" key="2">
    <source>
        <dbReference type="ARBA" id="ARBA00023180"/>
    </source>
</evidence>
<dbReference type="PROSITE" id="PS50835">
    <property type="entry name" value="IG_LIKE"/>
    <property type="match status" value="3"/>
</dbReference>
<accession>A0A8C2VTV9</accession>
<reference evidence="6" key="2">
    <citation type="submission" date="2025-09" db="UniProtKB">
        <authorList>
            <consortium name="Ensembl"/>
        </authorList>
    </citation>
    <scope>IDENTIFICATION</scope>
</reference>
<keyword evidence="1" id="KW-1015">Disulfide bond</keyword>
<dbReference type="Proteomes" id="UP000694398">
    <property type="component" value="Unassembled WGS sequence"/>
</dbReference>
<keyword evidence="4" id="KW-0472">Membrane</keyword>
<keyword evidence="2" id="KW-0325">Glycoprotein</keyword>
<dbReference type="InterPro" id="IPR051755">
    <property type="entry name" value="Ig-like_CS_Receptor"/>
</dbReference>
<evidence type="ECO:0000313" key="7">
    <source>
        <dbReference type="Proteomes" id="UP000694398"/>
    </source>
</evidence>
<dbReference type="Pfam" id="PF07654">
    <property type="entry name" value="C1-set"/>
    <property type="match status" value="4"/>
</dbReference>
<sequence>MEITFIKLLVYEQEFRFYVRKIPIVLDRHNQSLVTDAETEVRGGKLCPFISLTGPSQRIIPEISEPFNCTAGPFSSGHFNVTWFKNSHEHPASAQYWTADSNGTYSVTSKAWVTLTGEDVLSTITCEVAHRDLDEPLRMTMNLSQVLYVIPSLNITKSSETYGHDHQRVNLTCHVSRFYPSRLQLIWMKNGHKILEESPEVTSNPDGTYSLEHMLPEEATLDGSEFACWVVQGDQAPVKAVITAQASTRSKGKMSSIHDNLEGPQQRSEPGTSIQLTYTVFRLHSRSITMTWFKNNHKLQTKPQTKIFSSGDTFNITSTVSVPLDKDDVMSFVHCEVKQKSSLILRKNISLSQYLRVPAEVTVSRSPVSPGLVTITCHVQRFYPENVRITWLEDCHTLKGKEELVSKNNIDGSYTKESSHLVNTSLQRHERVFTCRVQQEEQPSLQASLVLPIALYTTNKSTGSLDAPAFIFVAFLLGFKVLFVLSFTVTYIYRWWNL</sequence>
<dbReference type="InterPro" id="IPR036179">
    <property type="entry name" value="Ig-like_dom_sf"/>
</dbReference>
<keyword evidence="7" id="KW-1185">Reference proteome</keyword>
<proteinExistence type="predicted"/>
<evidence type="ECO:0000313" key="6">
    <source>
        <dbReference type="Ensembl" id="ENSCLAP00000019581.1"/>
    </source>
</evidence>
<feature type="domain" description="Ig-like" evidence="5">
    <location>
        <begin position="151"/>
        <end position="243"/>
    </location>
</feature>
<reference evidence="6" key="1">
    <citation type="submission" date="2025-08" db="UniProtKB">
        <authorList>
            <consortium name="Ensembl"/>
        </authorList>
    </citation>
    <scope>IDENTIFICATION</scope>
</reference>
<dbReference type="InterPro" id="IPR013783">
    <property type="entry name" value="Ig-like_fold"/>
</dbReference>
<dbReference type="SUPFAM" id="SSF48726">
    <property type="entry name" value="Immunoglobulin"/>
    <property type="match status" value="4"/>
</dbReference>
<keyword evidence="4" id="KW-1133">Transmembrane helix</keyword>
<keyword evidence="4" id="KW-0812">Transmembrane</keyword>
<evidence type="ECO:0000259" key="5">
    <source>
        <dbReference type="PROSITE" id="PS50835"/>
    </source>
</evidence>
<dbReference type="SMART" id="SM00407">
    <property type="entry name" value="IGc1"/>
    <property type="match status" value="3"/>
</dbReference>
<evidence type="ECO:0000256" key="3">
    <source>
        <dbReference type="SAM" id="MobiDB-lite"/>
    </source>
</evidence>
<protein>
    <submittedName>
        <fullName evidence="6">Signal-regulatory protein beta-1 isoform 3</fullName>
    </submittedName>
</protein>
<dbReference type="InterPro" id="IPR003597">
    <property type="entry name" value="Ig_C1-set"/>
</dbReference>
<dbReference type="InterPro" id="IPR007110">
    <property type="entry name" value="Ig-like_dom"/>
</dbReference>
<gene>
    <name evidence="6" type="primary">LOC102011198</name>
</gene>